<gene>
    <name evidence="7" type="ORF">ABR75_04305</name>
</gene>
<feature type="domain" description="Rieske" evidence="6">
    <location>
        <begin position="8"/>
        <end position="112"/>
    </location>
</feature>
<dbReference type="Proteomes" id="UP000051017">
    <property type="component" value="Unassembled WGS sequence"/>
</dbReference>
<organism evidence="7 8">
    <name type="scientific">Acidimicrobiia bacterium BACL6 MAG-120924-bin43</name>
    <dbReference type="NCBI Taxonomy" id="1655583"/>
    <lineage>
        <taxon>Bacteria</taxon>
        <taxon>Bacillati</taxon>
        <taxon>Actinomycetota</taxon>
        <taxon>Acidimicrobiia</taxon>
        <taxon>acIV cluster</taxon>
    </lineage>
</organism>
<keyword evidence="2" id="KW-0479">Metal-binding</keyword>
<dbReference type="AlphaFoldDB" id="A0A0R2Q853"/>
<keyword evidence="1" id="KW-0001">2Fe-2S</keyword>
<name>A0A0R2Q853_9ACTN</name>
<evidence type="ECO:0000256" key="2">
    <source>
        <dbReference type="ARBA" id="ARBA00022723"/>
    </source>
</evidence>
<dbReference type="EMBL" id="LIBJ01000339">
    <property type="protein sequence ID" value="KRO46204.1"/>
    <property type="molecule type" value="Genomic_DNA"/>
</dbReference>
<dbReference type="GO" id="GO:0051537">
    <property type="term" value="F:2 iron, 2 sulfur cluster binding"/>
    <property type="evidence" value="ECO:0007669"/>
    <property type="project" value="UniProtKB-KW"/>
</dbReference>
<protein>
    <submittedName>
        <fullName evidence="7">(2Fe-2S)-binding protein</fullName>
    </submittedName>
</protein>
<keyword evidence="4" id="KW-0408">Iron</keyword>
<dbReference type="InterPro" id="IPR036922">
    <property type="entry name" value="Rieske_2Fe-2S_sf"/>
</dbReference>
<dbReference type="PROSITE" id="PS51296">
    <property type="entry name" value="RIESKE"/>
    <property type="match status" value="1"/>
</dbReference>
<dbReference type="GO" id="GO:0046872">
    <property type="term" value="F:metal ion binding"/>
    <property type="evidence" value="ECO:0007669"/>
    <property type="project" value="UniProtKB-KW"/>
</dbReference>
<evidence type="ECO:0000256" key="5">
    <source>
        <dbReference type="ARBA" id="ARBA00023014"/>
    </source>
</evidence>
<evidence type="ECO:0000313" key="7">
    <source>
        <dbReference type="EMBL" id="KRO46204.1"/>
    </source>
</evidence>
<dbReference type="Pfam" id="PF19112">
    <property type="entry name" value="VanA_C"/>
    <property type="match status" value="1"/>
</dbReference>
<sequence length="325" mass="36478">MIALRTAWHPVAFSQELTTEPVAATLLGTPLVIWRDSNGTPHASSDICVHRGTALSGGCVKGDNIMCPYHGWQYDATGTCVHIPQLEDPSRVPPKAKVPVYQCVERNGMVWVALDAPKFEIPRIDETNDPNWTWVNCGPYDWNAGSSRQLENFTDFGHFPWVHPGLLGDPNRPVVPDCDVSTTDHIVHYNIVRPEAPNTDDFPIFANSDTTTPMRTSRYEIHAPFTLLLRLGWGSAEGMIYFFVSQPVDKDHSRGFLTIGRNYNFDQPASVIRDFEDVIFNQDKVIVESQRPKSVPFDITSELHMKFDGVALAYRKMMIGNGFAD</sequence>
<keyword evidence="3" id="KW-0560">Oxidoreductase</keyword>
<dbReference type="Gene3D" id="2.102.10.10">
    <property type="entry name" value="Rieske [2Fe-2S] iron-sulphur domain"/>
    <property type="match status" value="1"/>
</dbReference>
<proteinExistence type="predicted"/>
<dbReference type="GO" id="GO:0004497">
    <property type="term" value="F:monooxygenase activity"/>
    <property type="evidence" value="ECO:0007669"/>
    <property type="project" value="UniProtKB-ARBA"/>
</dbReference>
<dbReference type="SUPFAM" id="SSF50022">
    <property type="entry name" value="ISP domain"/>
    <property type="match status" value="1"/>
</dbReference>
<evidence type="ECO:0000256" key="3">
    <source>
        <dbReference type="ARBA" id="ARBA00023002"/>
    </source>
</evidence>
<dbReference type="GO" id="GO:0016705">
    <property type="term" value="F:oxidoreductase activity, acting on paired donors, with incorporation or reduction of molecular oxygen"/>
    <property type="evidence" value="ECO:0007669"/>
    <property type="project" value="UniProtKB-ARBA"/>
</dbReference>
<dbReference type="Pfam" id="PF00355">
    <property type="entry name" value="Rieske"/>
    <property type="match status" value="1"/>
</dbReference>
<reference evidence="7 8" key="1">
    <citation type="submission" date="2015-10" db="EMBL/GenBank/DDBJ databases">
        <title>Metagenome-Assembled Genomes uncover a global brackish microbiome.</title>
        <authorList>
            <person name="Hugerth L.W."/>
            <person name="Larsson J."/>
            <person name="Alneberg J."/>
            <person name="Lindh M.V."/>
            <person name="Legrand C."/>
            <person name="Pinhassi J."/>
            <person name="Andersson A.F."/>
        </authorList>
    </citation>
    <scope>NUCLEOTIDE SEQUENCE [LARGE SCALE GENOMIC DNA]</scope>
    <source>
        <strain evidence="7">BACL6 MAG-120924-bin43</strain>
    </source>
</reference>
<evidence type="ECO:0000256" key="4">
    <source>
        <dbReference type="ARBA" id="ARBA00023004"/>
    </source>
</evidence>
<dbReference type="PANTHER" id="PTHR21266">
    <property type="entry name" value="IRON-SULFUR DOMAIN CONTAINING PROTEIN"/>
    <property type="match status" value="1"/>
</dbReference>
<comment type="caution">
    <text evidence="7">The sequence shown here is derived from an EMBL/GenBank/DDBJ whole genome shotgun (WGS) entry which is preliminary data.</text>
</comment>
<evidence type="ECO:0000256" key="1">
    <source>
        <dbReference type="ARBA" id="ARBA00022714"/>
    </source>
</evidence>
<dbReference type="Gene3D" id="3.90.380.10">
    <property type="entry name" value="Naphthalene 1,2-dioxygenase Alpha Subunit, Chain A, domain 1"/>
    <property type="match status" value="1"/>
</dbReference>
<evidence type="ECO:0000313" key="8">
    <source>
        <dbReference type="Proteomes" id="UP000051017"/>
    </source>
</evidence>
<dbReference type="InterPro" id="IPR050584">
    <property type="entry name" value="Cholesterol_7-desaturase"/>
</dbReference>
<keyword evidence="5" id="KW-0411">Iron-sulfur</keyword>
<accession>A0A0R2Q853</accession>
<dbReference type="CDD" id="cd03469">
    <property type="entry name" value="Rieske_RO_Alpha_N"/>
    <property type="match status" value="1"/>
</dbReference>
<dbReference type="InterPro" id="IPR044043">
    <property type="entry name" value="VanA_C_cat"/>
</dbReference>
<dbReference type="SUPFAM" id="SSF55961">
    <property type="entry name" value="Bet v1-like"/>
    <property type="match status" value="1"/>
</dbReference>
<evidence type="ECO:0000259" key="6">
    <source>
        <dbReference type="PROSITE" id="PS51296"/>
    </source>
</evidence>
<dbReference type="InterPro" id="IPR017941">
    <property type="entry name" value="Rieske_2Fe-2S"/>
</dbReference>
<dbReference type="PANTHER" id="PTHR21266:SF60">
    <property type="entry name" value="3-KETOSTEROID-9-ALPHA-MONOOXYGENASE, OXYGENASE COMPONENT"/>
    <property type="match status" value="1"/>
</dbReference>